<feature type="domain" description="GAF" evidence="1">
    <location>
        <begin position="29"/>
        <end position="154"/>
    </location>
</feature>
<dbReference type="InterPro" id="IPR003018">
    <property type="entry name" value="GAF"/>
</dbReference>
<proteinExistence type="predicted"/>
<evidence type="ECO:0000313" key="2">
    <source>
        <dbReference type="EMBL" id="PPK92588.1"/>
    </source>
</evidence>
<dbReference type="RefSeq" id="WP_104434399.1">
    <property type="nucleotide sequence ID" value="NZ_PTJD01000013.1"/>
</dbReference>
<reference evidence="2 3" key="1">
    <citation type="submission" date="2018-02" db="EMBL/GenBank/DDBJ databases">
        <title>Genomic Encyclopedia of Archaeal and Bacterial Type Strains, Phase II (KMG-II): from individual species to whole genera.</title>
        <authorList>
            <person name="Goeker M."/>
        </authorList>
    </citation>
    <scope>NUCLEOTIDE SEQUENCE [LARGE SCALE GENOMIC DNA]</scope>
    <source>
        <strain evidence="2 3">DSM 22857</strain>
    </source>
</reference>
<evidence type="ECO:0000259" key="1">
    <source>
        <dbReference type="Pfam" id="PF01590"/>
    </source>
</evidence>
<accession>A0A2S6IEE4</accession>
<dbReference type="AlphaFoldDB" id="A0A2S6IEE4"/>
<name>A0A2S6IEE4_9ACTN</name>
<dbReference type="InterPro" id="IPR029016">
    <property type="entry name" value="GAF-like_dom_sf"/>
</dbReference>
<dbReference type="Pfam" id="PF01590">
    <property type="entry name" value="GAF"/>
    <property type="match status" value="1"/>
</dbReference>
<dbReference type="EMBL" id="PTJD01000013">
    <property type="protein sequence ID" value="PPK92588.1"/>
    <property type="molecule type" value="Genomic_DNA"/>
</dbReference>
<protein>
    <submittedName>
        <fullName evidence="2">GAF domain-containing protein</fullName>
    </submittedName>
</protein>
<keyword evidence="3" id="KW-1185">Reference proteome</keyword>
<dbReference type="Gene3D" id="3.30.450.40">
    <property type="match status" value="1"/>
</dbReference>
<dbReference type="SUPFAM" id="SSF55781">
    <property type="entry name" value="GAF domain-like"/>
    <property type="match status" value="1"/>
</dbReference>
<dbReference type="OrthoDB" id="7466251at2"/>
<organism evidence="2 3">
    <name type="scientific">Kineococcus xinjiangensis</name>
    <dbReference type="NCBI Taxonomy" id="512762"/>
    <lineage>
        <taxon>Bacteria</taxon>
        <taxon>Bacillati</taxon>
        <taxon>Actinomycetota</taxon>
        <taxon>Actinomycetes</taxon>
        <taxon>Kineosporiales</taxon>
        <taxon>Kineosporiaceae</taxon>
        <taxon>Kineococcus</taxon>
    </lineage>
</organism>
<sequence length="242" mass="24918">MSIAARFTDAWTGIDDPLLAAGDLLPVRLARACVQVLGVDGAGLSVMDGPGLRVPVGASDERAAAAERSQFTVGEGPCLHAHATGSTVLATDDVIAQRWPALYEQVVQGAGVRAVASLPLRAGRVGFGALDVYYGDPGDLGRLDLAAAGTVVTSIVRVLTASPGAADDPEGPSWLGSPGARRRGQVWQAMGVLNVRLGLGAPDALALLRAHAYATERDVDGVARDLLHGRLPLADLRLGPRA</sequence>
<gene>
    <name evidence="2" type="ORF">CLV92_11317</name>
</gene>
<dbReference type="Proteomes" id="UP000239485">
    <property type="component" value="Unassembled WGS sequence"/>
</dbReference>
<evidence type="ECO:0000313" key="3">
    <source>
        <dbReference type="Proteomes" id="UP000239485"/>
    </source>
</evidence>
<comment type="caution">
    <text evidence="2">The sequence shown here is derived from an EMBL/GenBank/DDBJ whole genome shotgun (WGS) entry which is preliminary data.</text>
</comment>